<keyword evidence="3" id="KW-1185">Reference proteome</keyword>
<gene>
    <name evidence="2" type="ORF">ElyMa_000499800</name>
</gene>
<keyword evidence="2" id="KW-0418">Kinase</keyword>
<sequence>MVMSVLEEVADLIPHPLSPLPESPPPILSSPSSDVEADAVIDAHPPPPSPAVESTQPEVCACKDKCFTKIDQMRQERVNSEYWDRTYNERKGWIFNHSSIASPKTPVANRKRRQYFLTNQSGVQIKVCAAFFLRTLGYSSNSVIKCLGKSSPSENSFVRPDRRGKHKLAHAFSDEVLKVINEHIESFHPTCSHYRRSHASLKRYLPPDVTVCYMHSHFVEKHPDLQVGYDSYRKRVVARGISFARLGVEECEQCMAFKLHEYSPKLRPMHNSIAA</sequence>
<evidence type="ECO:0000256" key="1">
    <source>
        <dbReference type="SAM" id="MobiDB-lite"/>
    </source>
</evidence>
<reference evidence="2 3" key="1">
    <citation type="journal article" date="2021" name="Elife">
        <title>Chloroplast acquisition without the gene transfer in kleptoplastic sea slugs, Plakobranchus ocellatus.</title>
        <authorList>
            <person name="Maeda T."/>
            <person name="Takahashi S."/>
            <person name="Yoshida T."/>
            <person name="Shimamura S."/>
            <person name="Takaki Y."/>
            <person name="Nagai Y."/>
            <person name="Toyoda A."/>
            <person name="Suzuki Y."/>
            <person name="Arimoto A."/>
            <person name="Ishii H."/>
            <person name="Satoh N."/>
            <person name="Nishiyama T."/>
            <person name="Hasebe M."/>
            <person name="Maruyama T."/>
            <person name="Minagawa J."/>
            <person name="Obokata J."/>
            <person name="Shigenobu S."/>
        </authorList>
    </citation>
    <scope>NUCLEOTIDE SEQUENCE [LARGE SCALE GENOMIC DNA]</scope>
</reference>
<feature type="compositionally biased region" description="Pro residues" evidence="1">
    <location>
        <begin position="16"/>
        <end position="28"/>
    </location>
</feature>
<accession>A0AAV4FVW4</accession>
<dbReference type="GO" id="GO:0016301">
    <property type="term" value="F:kinase activity"/>
    <property type="evidence" value="ECO:0007669"/>
    <property type="project" value="UniProtKB-KW"/>
</dbReference>
<keyword evidence="2" id="KW-0808">Transferase</keyword>
<evidence type="ECO:0000313" key="2">
    <source>
        <dbReference type="EMBL" id="GFR77101.1"/>
    </source>
</evidence>
<comment type="caution">
    <text evidence="2">The sequence shown here is derived from an EMBL/GenBank/DDBJ whole genome shotgun (WGS) entry which is preliminary data.</text>
</comment>
<organism evidence="2 3">
    <name type="scientific">Elysia marginata</name>
    <dbReference type="NCBI Taxonomy" id="1093978"/>
    <lineage>
        <taxon>Eukaryota</taxon>
        <taxon>Metazoa</taxon>
        <taxon>Spiralia</taxon>
        <taxon>Lophotrochozoa</taxon>
        <taxon>Mollusca</taxon>
        <taxon>Gastropoda</taxon>
        <taxon>Heterobranchia</taxon>
        <taxon>Euthyneura</taxon>
        <taxon>Panpulmonata</taxon>
        <taxon>Sacoglossa</taxon>
        <taxon>Placobranchoidea</taxon>
        <taxon>Plakobranchidae</taxon>
        <taxon>Elysia</taxon>
    </lineage>
</organism>
<evidence type="ECO:0000313" key="3">
    <source>
        <dbReference type="Proteomes" id="UP000762676"/>
    </source>
</evidence>
<dbReference type="PANTHER" id="PTHR10773:SF19">
    <property type="match status" value="1"/>
</dbReference>
<dbReference type="Proteomes" id="UP000762676">
    <property type="component" value="Unassembled WGS sequence"/>
</dbReference>
<feature type="region of interest" description="Disordered" evidence="1">
    <location>
        <begin position="16"/>
        <end position="38"/>
    </location>
</feature>
<name>A0AAV4FVW4_9GAST</name>
<proteinExistence type="predicted"/>
<dbReference type="AlphaFoldDB" id="A0AAV4FVW4"/>
<dbReference type="PANTHER" id="PTHR10773">
    <property type="entry name" value="DNA-DIRECTED RNA POLYMERASES I, II, AND III SUBUNIT RPABC2"/>
    <property type="match status" value="1"/>
</dbReference>
<protein>
    <submittedName>
        <fullName evidence="2">CAI-1 autoinducer sensor kinase/phosphatase CqsS</fullName>
    </submittedName>
</protein>
<dbReference type="EMBL" id="BMAT01000957">
    <property type="protein sequence ID" value="GFR77101.1"/>
    <property type="molecule type" value="Genomic_DNA"/>
</dbReference>